<evidence type="ECO:0000313" key="1">
    <source>
        <dbReference type="EMBL" id="MBU3849126.1"/>
    </source>
</evidence>
<reference evidence="1" key="2">
    <citation type="submission" date="2021-04" db="EMBL/GenBank/DDBJ databases">
        <authorList>
            <person name="Gilroy R."/>
        </authorList>
    </citation>
    <scope>NUCLEOTIDE SEQUENCE</scope>
    <source>
        <strain evidence="1">Gambia15-2214</strain>
    </source>
</reference>
<gene>
    <name evidence="1" type="ORF">IAA16_01005</name>
</gene>
<accession>A0A9E2L0Q0</accession>
<comment type="caution">
    <text evidence="1">The sequence shown here is derived from an EMBL/GenBank/DDBJ whole genome shotgun (WGS) entry which is preliminary data.</text>
</comment>
<dbReference type="AlphaFoldDB" id="A0A9E2L0Q0"/>
<evidence type="ECO:0000313" key="2">
    <source>
        <dbReference type="Proteomes" id="UP000823914"/>
    </source>
</evidence>
<dbReference type="Proteomes" id="UP000823914">
    <property type="component" value="Unassembled WGS sequence"/>
</dbReference>
<name>A0A9E2L0Q0_9SPIR</name>
<reference evidence="1" key="1">
    <citation type="journal article" date="2021" name="PeerJ">
        <title>Extensive microbial diversity within the chicken gut microbiome revealed by metagenomics and culture.</title>
        <authorList>
            <person name="Gilroy R."/>
            <person name="Ravi A."/>
            <person name="Getino M."/>
            <person name="Pursley I."/>
            <person name="Horton D.L."/>
            <person name="Alikhan N.F."/>
            <person name="Baker D."/>
            <person name="Gharbi K."/>
            <person name="Hall N."/>
            <person name="Watson M."/>
            <person name="Adriaenssens E.M."/>
            <person name="Foster-Nyarko E."/>
            <person name="Jarju S."/>
            <person name="Secka A."/>
            <person name="Antonio M."/>
            <person name="Oren A."/>
            <person name="Chaudhuri R.R."/>
            <person name="La Ragione R."/>
            <person name="Hildebrand F."/>
            <person name="Pallen M.J."/>
        </authorList>
    </citation>
    <scope>NUCLEOTIDE SEQUENCE</scope>
    <source>
        <strain evidence="1">Gambia15-2214</strain>
    </source>
</reference>
<protein>
    <submittedName>
        <fullName evidence="1">Uncharacterized protein</fullName>
    </submittedName>
</protein>
<dbReference type="EMBL" id="JAHLFV010000022">
    <property type="protein sequence ID" value="MBU3849126.1"/>
    <property type="molecule type" value="Genomic_DNA"/>
</dbReference>
<sequence length="706" mass="81020">MLKELSWYIENDRFTGIVEEIEAKAQQYSQALLTGTAIEDAREEFRRICQWHVEKSGYKTSKDSFINPDLEFFDGANINREALNTFEKEIIKAHMYQKHLWEFMGTTGCMTIISQSAMKEDGFVYEQYLPLSYSKNRKEKSPIENILKENPGTVPVYIYPDGSVSNEYYRDKAKIRFDILKDKSGFDWSRKGWDPNYEVEKTDWHGEYDENNSWVMVKEKNESEKQTSLPGAKLERIPVIEIIKDENETILYDPGYSLISVFEKIYLLADGEIYGAEQTDIDETVKIIKTAMAEIGAKKIDIIAGRKEIIRRTGKNSRKENRDGKTIGLYKKLFGEYLSEGVKIKTAKEIQEIKKKIINKTHKDQIKDKGQYLLQKIQVAYESGLKGEQLLKTLRTNTMQVPLSIYNKVDCINAGLSEENYRVLQNYYVPENKQQLFSNVILNLLLEEKMLMTSGKTLEELFDTVYRNIVQEKEIDEVISIETTFEELCKNPNKVLTTEQVEEVTIEALRKAKTELPEQTTIEKQKEVEAAVENIIRNFSAIRMSTGMTPAEAVKLAAKTVGGKNGEAFVPPVSGIVYSTPGMNSSQGSAKEKRIFADISLKEVIEKAKNTKPQTKEVEFKFDELKAVSDKEIKTVKLDLLNKKDLNKFLKSKEFTESKIAEELIIDYISSVKQNSPAKKMLLINKEIFNKYIKNNSINTKADVEA</sequence>
<proteinExistence type="predicted"/>
<feature type="non-terminal residue" evidence="1">
    <location>
        <position position="706"/>
    </location>
</feature>
<organism evidence="1 2">
    <name type="scientific">Candidatus Treponema excrementipullorum</name>
    <dbReference type="NCBI Taxonomy" id="2838768"/>
    <lineage>
        <taxon>Bacteria</taxon>
        <taxon>Pseudomonadati</taxon>
        <taxon>Spirochaetota</taxon>
        <taxon>Spirochaetia</taxon>
        <taxon>Spirochaetales</taxon>
        <taxon>Treponemataceae</taxon>
        <taxon>Treponema</taxon>
    </lineage>
</organism>